<evidence type="ECO:0000313" key="2">
    <source>
        <dbReference type="Proteomes" id="UP000233180"/>
    </source>
</evidence>
<dbReference type="OMA" id="CMPTSAN"/>
<organism evidence="1 2">
    <name type="scientific">Rhinopithecus bieti</name>
    <name type="common">Black snub-nosed monkey</name>
    <name type="synonym">Pygathrix bieti</name>
    <dbReference type="NCBI Taxonomy" id="61621"/>
    <lineage>
        <taxon>Eukaryota</taxon>
        <taxon>Metazoa</taxon>
        <taxon>Chordata</taxon>
        <taxon>Craniata</taxon>
        <taxon>Vertebrata</taxon>
        <taxon>Euteleostomi</taxon>
        <taxon>Mammalia</taxon>
        <taxon>Eutheria</taxon>
        <taxon>Euarchontoglires</taxon>
        <taxon>Primates</taxon>
        <taxon>Haplorrhini</taxon>
        <taxon>Catarrhini</taxon>
        <taxon>Cercopithecidae</taxon>
        <taxon>Colobinae</taxon>
        <taxon>Rhinopithecus</taxon>
    </lineage>
</organism>
<reference evidence="1 2" key="1">
    <citation type="submission" date="2016-06" db="EMBL/GenBank/DDBJ databases">
        <title>Genome of Rhinopithecus bieti.</title>
        <authorList>
            <person name="Wu"/>
            <person name="C.-I. and Zhang"/>
            <person name="Y."/>
        </authorList>
    </citation>
    <scope>NUCLEOTIDE SEQUENCE</scope>
</reference>
<dbReference type="AlphaFoldDB" id="A0A2K6K860"/>
<name>A0A2K6K860_RHIBE</name>
<dbReference type="Proteomes" id="UP000233180">
    <property type="component" value="Unassembled WGS sequence"/>
</dbReference>
<sequence length="133" mass="14428">MIGIVILGTRFPRHLLLPLNLWKANSLQLCEANICSPYCIGHSGICSSVSLGEETVGVTPHRYLGRLIKTTFQAPQAGAFPKASHAQLSLAVVCMPTADSLLQEVSANQAQTDSNYIVHYTYPKSKQGTGDWL</sequence>
<reference evidence="1" key="2">
    <citation type="submission" date="2025-08" db="UniProtKB">
        <authorList>
            <consortium name="Ensembl"/>
        </authorList>
    </citation>
    <scope>IDENTIFICATION</scope>
</reference>
<accession>A0A2K6K860</accession>
<reference evidence="1" key="3">
    <citation type="submission" date="2025-09" db="UniProtKB">
        <authorList>
            <consortium name="Ensembl"/>
        </authorList>
    </citation>
    <scope>IDENTIFICATION</scope>
</reference>
<proteinExistence type="predicted"/>
<dbReference type="GeneTree" id="ENSGT00910000147098"/>
<dbReference type="Ensembl" id="ENSRBIT00000031066.1">
    <property type="protein sequence ID" value="ENSRBIP00000007471.1"/>
    <property type="gene ID" value="ENSRBIG00000027656.1"/>
</dbReference>
<keyword evidence="2" id="KW-1185">Reference proteome</keyword>
<evidence type="ECO:0000313" key="1">
    <source>
        <dbReference type="Ensembl" id="ENSRBIP00000007471.1"/>
    </source>
</evidence>
<protein>
    <submittedName>
        <fullName evidence="1">Uncharacterized protein</fullName>
    </submittedName>
</protein>